<comment type="similarity">
    <text evidence="1">Belongs to the peptidase S33 family.</text>
</comment>
<name>A0AAE0M3Y6_9PEZI</name>
<accession>A0AAE0M3Y6</accession>
<dbReference type="InterPro" id="IPR000073">
    <property type="entry name" value="AB_hydrolase_1"/>
</dbReference>
<dbReference type="GO" id="GO:0016787">
    <property type="term" value="F:hydrolase activity"/>
    <property type="evidence" value="ECO:0007669"/>
    <property type="project" value="UniProtKB-KW"/>
</dbReference>
<dbReference type="AlphaFoldDB" id="A0AAE0M3Y6"/>
<dbReference type="InterPro" id="IPR051601">
    <property type="entry name" value="Serine_prot/Carboxylest_S33"/>
</dbReference>
<proteinExistence type="inferred from homology"/>
<comment type="caution">
    <text evidence="6">The sequence shown here is derived from an EMBL/GenBank/DDBJ whole genome shotgun (WGS) entry which is preliminary data.</text>
</comment>
<reference evidence="6" key="2">
    <citation type="submission" date="2023-06" db="EMBL/GenBank/DDBJ databases">
        <authorList>
            <consortium name="Lawrence Berkeley National Laboratory"/>
            <person name="Haridas S."/>
            <person name="Hensen N."/>
            <person name="Bonometti L."/>
            <person name="Westerberg I."/>
            <person name="Brannstrom I.O."/>
            <person name="Guillou S."/>
            <person name="Cros-Aarteil S."/>
            <person name="Calhoun S."/>
            <person name="Kuo A."/>
            <person name="Mondo S."/>
            <person name="Pangilinan J."/>
            <person name="Riley R."/>
            <person name="Labutti K."/>
            <person name="Andreopoulos B."/>
            <person name="Lipzen A."/>
            <person name="Chen C."/>
            <person name="Yanf M."/>
            <person name="Daum C."/>
            <person name="Ng V."/>
            <person name="Clum A."/>
            <person name="Steindorff A."/>
            <person name="Ohm R."/>
            <person name="Martin F."/>
            <person name="Silar P."/>
            <person name="Natvig D."/>
            <person name="Lalanne C."/>
            <person name="Gautier V."/>
            <person name="Ament-Velasquez S.L."/>
            <person name="Kruys A."/>
            <person name="Hutchinson M.I."/>
            <person name="Powell A.J."/>
            <person name="Barry K."/>
            <person name="Miller A.N."/>
            <person name="Grigoriev I.V."/>
            <person name="Debuchy R."/>
            <person name="Gladieux P."/>
            <person name="Thoren M.H."/>
            <person name="Johannesson H."/>
        </authorList>
    </citation>
    <scope>NUCLEOTIDE SEQUENCE</scope>
    <source>
        <strain evidence="6">CBS 118394</strain>
    </source>
</reference>
<dbReference type="PANTHER" id="PTHR43248:SF25">
    <property type="entry name" value="AB HYDROLASE-1 DOMAIN-CONTAINING PROTEIN-RELATED"/>
    <property type="match status" value="1"/>
</dbReference>
<dbReference type="Proteomes" id="UP001283341">
    <property type="component" value="Unassembled WGS sequence"/>
</dbReference>
<feature type="domain" description="Peptidase S33 tripeptidyl aminopeptidase-like C-terminal" evidence="5">
    <location>
        <begin position="518"/>
        <end position="613"/>
    </location>
</feature>
<evidence type="ECO:0000259" key="4">
    <source>
        <dbReference type="Pfam" id="PF00561"/>
    </source>
</evidence>
<dbReference type="Gene3D" id="3.40.50.1820">
    <property type="entry name" value="alpha/beta hydrolase"/>
    <property type="match status" value="1"/>
</dbReference>
<feature type="non-terminal residue" evidence="6">
    <location>
        <position position="1"/>
    </location>
</feature>
<evidence type="ECO:0000259" key="5">
    <source>
        <dbReference type="Pfam" id="PF08386"/>
    </source>
</evidence>
<keyword evidence="2" id="KW-0378">Hydrolase</keyword>
<feature type="domain" description="AB hydrolase-1" evidence="4">
    <location>
        <begin position="156"/>
        <end position="350"/>
    </location>
</feature>
<evidence type="ECO:0000313" key="7">
    <source>
        <dbReference type="Proteomes" id="UP001283341"/>
    </source>
</evidence>
<organism evidence="6 7">
    <name type="scientific">Apodospora peruviana</name>
    <dbReference type="NCBI Taxonomy" id="516989"/>
    <lineage>
        <taxon>Eukaryota</taxon>
        <taxon>Fungi</taxon>
        <taxon>Dikarya</taxon>
        <taxon>Ascomycota</taxon>
        <taxon>Pezizomycotina</taxon>
        <taxon>Sordariomycetes</taxon>
        <taxon>Sordariomycetidae</taxon>
        <taxon>Sordariales</taxon>
        <taxon>Lasiosphaeriaceae</taxon>
        <taxon>Apodospora</taxon>
    </lineage>
</organism>
<dbReference type="Pfam" id="PF08386">
    <property type="entry name" value="Abhydrolase_4"/>
    <property type="match status" value="1"/>
</dbReference>
<keyword evidence="7" id="KW-1185">Reference proteome</keyword>
<dbReference type="SUPFAM" id="SSF53474">
    <property type="entry name" value="alpha/beta-Hydrolases"/>
    <property type="match status" value="1"/>
</dbReference>
<evidence type="ECO:0000256" key="3">
    <source>
        <dbReference type="SAM" id="MobiDB-lite"/>
    </source>
</evidence>
<dbReference type="PANTHER" id="PTHR43248">
    <property type="entry name" value="2-SUCCINYL-6-HYDROXY-2,4-CYCLOHEXADIENE-1-CARBOXYLATE SYNTHASE"/>
    <property type="match status" value="1"/>
</dbReference>
<dbReference type="EMBL" id="JAUEDM010000005">
    <property type="protein sequence ID" value="KAK3317029.1"/>
    <property type="molecule type" value="Genomic_DNA"/>
</dbReference>
<dbReference type="InterPro" id="IPR013595">
    <property type="entry name" value="Pept_S33_TAP-like_C"/>
</dbReference>
<dbReference type="InterPro" id="IPR029058">
    <property type="entry name" value="AB_hydrolase_fold"/>
</dbReference>
<dbReference type="Pfam" id="PF00561">
    <property type="entry name" value="Abhydrolase_1"/>
    <property type="match status" value="1"/>
</dbReference>
<sequence length="665" mass="73714">MDIRIIQPHHHNHQRIDRAKPNMGAEPPHRTVVPAAQARRRSWVKLRLLAAATVIAGVYILSNHNSSRTQRWDAGDYQDLPTTDELQAPWNKIPPSEDLEWHPCYPELGPSFLCARLTVPMDYTNPPGHTCRDDGRKVHIALVLQPATNKSSTKSPMLINPGGPGGSGTAFALIIAPVLQTIFGQDQPIIGFDPRGIGFTTPRADCWATPPECATCPENHAKGLLHRIEWLNMNVAYGGVNSSSVSLKYLNAGQRAVNSLCAERNDRLGGESILAHASTAHVARDVVSIIDSWERSIDDEEAVVNPTKGKLVYWGFSYGTYLGAKFASMFPDRVGRMILDGVVDPEWYEAPVWAESLRDTDKILASFFTFCFEQGENCALYRDGDTSEKIGDRYTTLMEKLEHGEPVTFTQPDYFFPIILDAHLLKSLVFGILYSPKQLFPALGMFLNFLYEQDYEKFGMLYQDIQLSCALPGQLGVVLNDAQRAIMCGDKTKPVNLTVAEFRQEYEKMAEFSDFADILSTLLLQCNGWDISSSPPAASSNSEGQVKTDFPMLFLSNTHDPVTPLYAAVKTALKFKDAGLVEQKAQGHCTLSSSSRCTAKRVQDYVLHGKVPPAPAVEGDDLLGGEWTQCEADDDMSELSVEEKEVLMAFDTVRSAFQMVPQWGV</sequence>
<protein>
    <submittedName>
        <fullName evidence="6">TAP-like protein-domain-containing protein</fullName>
    </submittedName>
</protein>
<evidence type="ECO:0000256" key="2">
    <source>
        <dbReference type="ARBA" id="ARBA00022801"/>
    </source>
</evidence>
<evidence type="ECO:0000313" key="6">
    <source>
        <dbReference type="EMBL" id="KAK3317029.1"/>
    </source>
</evidence>
<feature type="region of interest" description="Disordered" evidence="3">
    <location>
        <begin position="1"/>
        <end position="29"/>
    </location>
</feature>
<reference evidence="6" key="1">
    <citation type="journal article" date="2023" name="Mol. Phylogenet. Evol.">
        <title>Genome-scale phylogeny and comparative genomics of the fungal order Sordariales.</title>
        <authorList>
            <person name="Hensen N."/>
            <person name="Bonometti L."/>
            <person name="Westerberg I."/>
            <person name="Brannstrom I.O."/>
            <person name="Guillou S."/>
            <person name="Cros-Aarteil S."/>
            <person name="Calhoun S."/>
            <person name="Haridas S."/>
            <person name="Kuo A."/>
            <person name="Mondo S."/>
            <person name="Pangilinan J."/>
            <person name="Riley R."/>
            <person name="LaButti K."/>
            <person name="Andreopoulos B."/>
            <person name="Lipzen A."/>
            <person name="Chen C."/>
            <person name="Yan M."/>
            <person name="Daum C."/>
            <person name="Ng V."/>
            <person name="Clum A."/>
            <person name="Steindorff A."/>
            <person name="Ohm R.A."/>
            <person name="Martin F."/>
            <person name="Silar P."/>
            <person name="Natvig D.O."/>
            <person name="Lalanne C."/>
            <person name="Gautier V."/>
            <person name="Ament-Velasquez S.L."/>
            <person name="Kruys A."/>
            <person name="Hutchinson M.I."/>
            <person name="Powell A.J."/>
            <person name="Barry K."/>
            <person name="Miller A.N."/>
            <person name="Grigoriev I.V."/>
            <person name="Debuchy R."/>
            <person name="Gladieux P."/>
            <person name="Hiltunen Thoren M."/>
            <person name="Johannesson H."/>
        </authorList>
    </citation>
    <scope>NUCLEOTIDE SEQUENCE</scope>
    <source>
        <strain evidence="6">CBS 118394</strain>
    </source>
</reference>
<gene>
    <name evidence="6" type="ORF">B0H66DRAFT_500652</name>
</gene>
<evidence type="ECO:0000256" key="1">
    <source>
        <dbReference type="ARBA" id="ARBA00010088"/>
    </source>
</evidence>